<evidence type="ECO:0000313" key="4">
    <source>
        <dbReference type="EMBL" id="EXJ91221.1"/>
    </source>
</evidence>
<dbReference type="AlphaFoldDB" id="W9YPP5"/>
<evidence type="ECO:0008006" key="6">
    <source>
        <dbReference type="Google" id="ProtNLM"/>
    </source>
</evidence>
<feature type="compositionally biased region" description="Basic and acidic residues" evidence="3">
    <location>
        <begin position="709"/>
        <end position="720"/>
    </location>
</feature>
<accession>W9YPP5</accession>
<proteinExistence type="predicted"/>
<comment type="caution">
    <text evidence="4">The sequence shown here is derived from an EMBL/GenBank/DDBJ whole genome shotgun (WGS) entry which is preliminary data.</text>
</comment>
<dbReference type="OrthoDB" id="185373at2759"/>
<keyword evidence="1" id="KW-0677">Repeat</keyword>
<dbReference type="Proteomes" id="UP000019484">
    <property type="component" value="Unassembled WGS sequence"/>
</dbReference>
<name>W9YPP5_9EURO</name>
<dbReference type="eggNOG" id="ENOG502QQWX">
    <property type="taxonomic scope" value="Eukaryota"/>
</dbReference>
<dbReference type="EMBL" id="AMWN01000003">
    <property type="protein sequence ID" value="EXJ91221.1"/>
    <property type="molecule type" value="Genomic_DNA"/>
</dbReference>
<feature type="region of interest" description="Disordered" evidence="3">
    <location>
        <begin position="613"/>
        <end position="638"/>
    </location>
</feature>
<evidence type="ECO:0000256" key="3">
    <source>
        <dbReference type="SAM" id="MobiDB-lite"/>
    </source>
</evidence>
<dbReference type="Gene3D" id="1.25.40.10">
    <property type="entry name" value="Tetratricopeptide repeat domain"/>
    <property type="match status" value="1"/>
</dbReference>
<dbReference type="InterPro" id="IPR002885">
    <property type="entry name" value="PPR_rpt"/>
</dbReference>
<dbReference type="PANTHER" id="PTHR47942:SF105">
    <property type="entry name" value="ATPASE EXPRESSION PROTEIN 3"/>
    <property type="match status" value="1"/>
</dbReference>
<reference evidence="4 5" key="1">
    <citation type="submission" date="2013-03" db="EMBL/GenBank/DDBJ databases">
        <title>The Genome Sequence of Capronia coronata CBS 617.96.</title>
        <authorList>
            <consortium name="The Broad Institute Genomics Platform"/>
            <person name="Cuomo C."/>
            <person name="de Hoog S."/>
            <person name="Gorbushina A."/>
            <person name="Walker B."/>
            <person name="Young S.K."/>
            <person name="Zeng Q."/>
            <person name="Gargeya S."/>
            <person name="Fitzgerald M."/>
            <person name="Haas B."/>
            <person name="Abouelleil A."/>
            <person name="Allen A.W."/>
            <person name="Alvarado L."/>
            <person name="Arachchi H.M."/>
            <person name="Berlin A.M."/>
            <person name="Chapman S.B."/>
            <person name="Gainer-Dewar J."/>
            <person name="Goldberg J."/>
            <person name="Griggs A."/>
            <person name="Gujja S."/>
            <person name="Hansen M."/>
            <person name="Howarth C."/>
            <person name="Imamovic A."/>
            <person name="Ireland A."/>
            <person name="Larimer J."/>
            <person name="McCowan C."/>
            <person name="Murphy C."/>
            <person name="Pearson M."/>
            <person name="Poon T.W."/>
            <person name="Priest M."/>
            <person name="Roberts A."/>
            <person name="Saif S."/>
            <person name="Shea T."/>
            <person name="Sisk P."/>
            <person name="Sykes S."/>
            <person name="Wortman J."/>
            <person name="Nusbaum C."/>
            <person name="Birren B."/>
        </authorList>
    </citation>
    <scope>NUCLEOTIDE SEQUENCE [LARGE SCALE GENOMIC DNA]</scope>
    <source>
        <strain evidence="4 5">CBS 617.96</strain>
    </source>
</reference>
<sequence>MKLEAKFLVDPLKLAQAVVEKLRDSDFDAAMSLVRASEKSRDGMAVDNIVSWNHVIDWLMSKGEPSMAWKVYNEMKKRGHKPDAHTYTIMLRGYRDNVKKPNAVKQAVAVYDSISAANSVVTPTTIHTNAVLSVCARANDIESLWSIAGRLPDKGPGAPDHITFTTILQAINAEVRARAVELGSRNGPDYDPQPIFEQAVSDARKLWVDITGRWRKGNLQLDEALVCAMGRLLMLSTDPKAYEDVLNLVQQAMNIPKSPDNLGRTEDPNVREEDDSSVGTEAHTTSHSGDSNRSLVRSGSRSTQLVPSPTSIYATPGQNTLSMLLETATALRYLRAGKYYWDLLTAPDGPYKIIPDHGNVAAYLRLLRVSRASQATLDVLRMPRPKEIQDRVMVRGTFFIAMSTCLRDKNNPNVFDIASRILDLMQGRADSSDQEQSSRPEGQKLEMSPRVLTKYLELALATTNGLNGGRLNKTRNGDLDFERDPHKNNTLRALRRLAPDMLNVKRLLKLHMTELEQQAAVKSRTSTVQKLLAKRELTHLSVSENMNELVDFLRTLIGAYDKILMVNERLEDEGLGPLDRDILNECWSQKRKLSAFLGKVNNERGIPIEARREREHGSTAGRAKAKTEVSEEDFEDEAGETLDVTVPNQRTKTIKEINKALMKQDKAREESRLSRRQKRELGKEERIRRQFPVSMLKPKPSEQTRLSRQRHETGSGDRKRSTTSASQMYRGWGGGFEALAREQGQGEKAGFIDLRP</sequence>
<dbReference type="InterPro" id="IPR011990">
    <property type="entry name" value="TPR-like_helical_dom_sf"/>
</dbReference>
<evidence type="ECO:0000313" key="5">
    <source>
        <dbReference type="Proteomes" id="UP000019484"/>
    </source>
</evidence>
<keyword evidence="5" id="KW-1185">Reference proteome</keyword>
<dbReference type="PANTHER" id="PTHR47942">
    <property type="entry name" value="TETRATRICOPEPTIDE REPEAT (TPR)-LIKE SUPERFAMILY PROTEIN-RELATED"/>
    <property type="match status" value="1"/>
</dbReference>
<feature type="repeat" description="PPR" evidence="2">
    <location>
        <begin position="48"/>
        <end position="82"/>
    </location>
</feature>
<dbReference type="PROSITE" id="PS51375">
    <property type="entry name" value="PPR"/>
    <property type="match status" value="1"/>
</dbReference>
<dbReference type="Pfam" id="PF13041">
    <property type="entry name" value="PPR_2"/>
    <property type="match status" value="1"/>
</dbReference>
<feature type="compositionally biased region" description="Basic and acidic residues" evidence="3">
    <location>
        <begin position="661"/>
        <end position="688"/>
    </location>
</feature>
<feature type="region of interest" description="Disordered" evidence="3">
    <location>
        <begin position="661"/>
        <end position="730"/>
    </location>
</feature>
<feature type="region of interest" description="Disordered" evidence="3">
    <location>
        <begin position="255"/>
        <end position="311"/>
    </location>
</feature>
<protein>
    <recommendedName>
        <fullName evidence="6">Pentacotripeptide-repeat region of PRORP domain-containing protein</fullName>
    </recommendedName>
</protein>
<dbReference type="GeneID" id="19159214"/>
<gene>
    <name evidence="4" type="ORF">A1O1_04331</name>
</gene>
<dbReference type="NCBIfam" id="TIGR00756">
    <property type="entry name" value="PPR"/>
    <property type="match status" value="1"/>
</dbReference>
<feature type="compositionally biased region" description="Polar residues" evidence="3">
    <location>
        <begin position="277"/>
        <end position="311"/>
    </location>
</feature>
<dbReference type="STRING" id="1182541.W9YPP5"/>
<dbReference type="RefSeq" id="XP_007723415.1">
    <property type="nucleotide sequence ID" value="XM_007725225.1"/>
</dbReference>
<evidence type="ECO:0000256" key="2">
    <source>
        <dbReference type="PROSITE-ProRule" id="PRU00708"/>
    </source>
</evidence>
<evidence type="ECO:0000256" key="1">
    <source>
        <dbReference type="ARBA" id="ARBA00022737"/>
    </source>
</evidence>
<organism evidence="4 5">
    <name type="scientific">Capronia coronata CBS 617.96</name>
    <dbReference type="NCBI Taxonomy" id="1182541"/>
    <lineage>
        <taxon>Eukaryota</taxon>
        <taxon>Fungi</taxon>
        <taxon>Dikarya</taxon>
        <taxon>Ascomycota</taxon>
        <taxon>Pezizomycotina</taxon>
        <taxon>Eurotiomycetes</taxon>
        <taxon>Chaetothyriomycetidae</taxon>
        <taxon>Chaetothyriales</taxon>
        <taxon>Herpotrichiellaceae</taxon>
        <taxon>Capronia</taxon>
    </lineage>
</organism>
<dbReference type="HOGENOM" id="CLU_014304_1_0_1"/>
<dbReference type="InterPro" id="IPR051222">
    <property type="entry name" value="PPR/CCM1_RNA-binding"/>
</dbReference>